<dbReference type="SFLD" id="SFLDS00003">
    <property type="entry name" value="Haloacid_Dehalogenase"/>
    <property type="match status" value="1"/>
</dbReference>
<dbReference type="InterPro" id="IPR023214">
    <property type="entry name" value="HAD_sf"/>
</dbReference>
<evidence type="ECO:0000256" key="1">
    <source>
        <dbReference type="ARBA" id="ARBA00000830"/>
    </source>
</evidence>
<evidence type="ECO:0000313" key="5">
    <source>
        <dbReference type="EMBL" id="PZX48065.1"/>
    </source>
</evidence>
<dbReference type="InterPro" id="IPR023198">
    <property type="entry name" value="PGP-like_dom2"/>
</dbReference>
<dbReference type="OrthoDB" id="9797743at2"/>
<protein>
    <recommendedName>
        <fullName evidence="4">phosphoglycolate phosphatase</fullName>
        <ecNumber evidence="4">3.1.3.18</ecNumber>
    </recommendedName>
</protein>
<reference evidence="5 6" key="1">
    <citation type="submission" date="2018-06" db="EMBL/GenBank/DDBJ databases">
        <title>Genomic Encyclopedia of Archaeal and Bacterial Type Strains, Phase II (KMG-II): from individual species to whole genera.</title>
        <authorList>
            <person name="Goeker M."/>
        </authorList>
    </citation>
    <scope>NUCLEOTIDE SEQUENCE [LARGE SCALE GENOMIC DNA]</scope>
    <source>
        <strain evidence="5 6">DSM 13087</strain>
    </source>
</reference>
<comment type="caution">
    <text evidence="5">The sequence shown here is derived from an EMBL/GenBank/DDBJ whole genome shotgun (WGS) entry which is preliminary data.</text>
</comment>
<dbReference type="Gene3D" id="1.10.150.240">
    <property type="entry name" value="Putative phosphatase, domain 2"/>
    <property type="match status" value="1"/>
</dbReference>
<dbReference type="NCBIfam" id="TIGR01509">
    <property type="entry name" value="HAD-SF-IA-v3"/>
    <property type="match status" value="1"/>
</dbReference>
<dbReference type="PANTHER" id="PTHR43434:SF1">
    <property type="entry name" value="PHOSPHOGLYCOLATE PHOSPHATASE"/>
    <property type="match status" value="1"/>
</dbReference>
<comment type="pathway">
    <text evidence="2">Organic acid metabolism; glycolate biosynthesis; glycolate from 2-phosphoglycolate: step 1/1.</text>
</comment>
<dbReference type="InterPro" id="IPR036412">
    <property type="entry name" value="HAD-like_sf"/>
</dbReference>
<accession>A0A2W7RBK8</accession>
<proteinExistence type="inferred from homology"/>
<dbReference type="SUPFAM" id="SSF56784">
    <property type="entry name" value="HAD-like"/>
    <property type="match status" value="1"/>
</dbReference>
<dbReference type="EC" id="3.1.3.18" evidence="4"/>
<evidence type="ECO:0000256" key="4">
    <source>
        <dbReference type="ARBA" id="ARBA00013078"/>
    </source>
</evidence>
<dbReference type="EMBL" id="QKZQ01000001">
    <property type="protein sequence ID" value="PZX48065.1"/>
    <property type="molecule type" value="Genomic_DNA"/>
</dbReference>
<name>A0A2W7RBK8_9RHOB</name>
<dbReference type="GO" id="GO:0006281">
    <property type="term" value="P:DNA repair"/>
    <property type="evidence" value="ECO:0007669"/>
    <property type="project" value="TreeGrafter"/>
</dbReference>
<keyword evidence="6" id="KW-1185">Reference proteome</keyword>
<dbReference type="InterPro" id="IPR050155">
    <property type="entry name" value="HAD-like_hydrolase_sf"/>
</dbReference>
<evidence type="ECO:0000313" key="6">
    <source>
        <dbReference type="Proteomes" id="UP000249364"/>
    </source>
</evidence>
<dbReference type="PANTHER" id="PTHR43434">
    <property type="entry name" value="PHOSPHOGLYCOLATE PHOSPHATASE"/>
    <property type="match status" value="1"/>
</dbReference>
<dbReference type="CDD" id="cd01427">
    <property type="entry name" value="HAD_like"/>
    <property type="match status" value="1"/>
</dbReference>
<sequence length="230" mass="24248">MLTGVQAVLFDKDGTLFDFAASWSAWAAALLHRLSDGDTARAAAMAQAIRFDLAAGQFLHDSPVIAGTMDEPVRLLAPFLPDWTADALKTYLFRSAALAEMVPPVPLAPLMQGLRARKLVLGVATNDAESIARDHLTRAGILDQFAHVLGYDSGFTPKPAPDMLLGFANFTGLEAGRVVMVGDSTHDLVAGRAAGMQTVAVLTGMATQADLAPYADLVLPDIGHLPQALA</sequence>
<dbReference type="SFLD" id="SFLDG01129">
    <property type="entry name" value="C1.5:_HAD__Beta-PGM__Phosphata"/>
    <property type="match status" value="1"/>
</dbReference>
<dbReference type="STRING" id="121821.GCA_001870675_02286"/>
<comment type="catalytic activity">
    <reaction evidence="1">
        <text>2-phosphoglycolate + H2O = glycolate + phosphate</text>
        <dbReference type="Rhea" id="RHEA:14369"/>
        <dbReference type="ChEBI" id="CHEBI:15377"/>
        <dbReference type="ChEBI" id="CHEBI:29805"/>
        <dbReference type="ChEBI" id="CHEBI:43474"/>
        <dbReference type="ChEBI" id="CHEBI:58033"/>
        <dbReference type="EC" id="3.1.3.18"/>
    </reaction>
</comment>
<comment type="similarity">
    <text evidence="3">Belongs to the HAD-like hydrolase superfamily. CbbY/CbbZ/Gph/YieH family.</text>
</comment>
<dbReference type="RefSeq" id="WP_071468970.1">
    <property type="nucleotide sequence ID" value="NZ_MEHT01000009.1"/>
</dbReference>
<dbReference type="InterPro" id="IPR006439">
    <property type="entry name" value="HAD-SF_hydro_IA"/>
</dbReference>
<dbReference type="Gene3D" id="3.40.50.1000">
    <property type="entry name" value="HAD superfamily/HAD-like"/>
    <property type="match status" value="1"/>
</dbReference>
<gene>
    <name evidence="5" type="ORF">LY56_00213</name>
</gene>
<evidence type="ECO:0000256" key="3">
    <source>
        <dbReference type="ARBA" id="ARBA00006171"/>
    </source>
</evidence>
<evidence type="ECO:0000256" key="2">
    <source>
        <dbReference type="ARBA" id="ARBA00004818"/>
    </source>
</evidence>
<dbReference type="Proteomes" id="UP000249364">
    <property type="component" value="Unassembled WGS sequence"/>
</dbReference>
<dbReference type="GO" id="GO:0008967">
    <property type="term" value="F:phosphoglycolate phosphatase activity"/>
    <property type="evidence" value="ECO:0007669"/>
    <property type="project" value="UniProtKB-EC"/>
</dbReference>
<dbReference type="NCBIfam" id="TIGR01549">
    <property type="entry name" value="HAD-SF-IA-v1"/>
    <property type="match status" value="1"/>
</dbReference>
<dbReference type="Pfam" id="PF00702">
    <property type="entry name" value="Hydrolase"/>
    <property type="match status" value="1"/>
</dbReference>
<dbReference type="AlphaFoldDB" id="A0A2W7RBK8"/>
<organism evidence="5 6">
    <name type="scientific">Roseinatronobacter thiooxidans</name>
    <dbReference type="NCBI Taxonomy" id="121821"/>
    <lineage>
        <taxon>Bacteria</taxon>
        <taxon>Pseudomonadati</taxon>
        <taxon>Pseudomonadota</taxon>
        <taxon>Alphaproteobacteria</taxon>
        <taxon>Rhodobacterales</taxon>
        <taxon>Paracoccaceae</taxon>
        <taxon>Roseinatronobacter</taxon>
    </lineage>
</organism>